<evidence type="ECO:0000313" key="3">
    <source>
        <dbReference type="EMBL" id="KAF4492775.1"/>
    </source>
</evidence>
<dbReference type="GeneID" id="43610643"/>
<keyword evidence="2" id="KW-0472">Membrane</keyword>
<comment type="caution">
    <text evidence="3">The sequence shown here is derived from an EMBL/GenBank/DDBJ whole genome shotgun (WGS) entry which is preliminary data.</text>
</comment>
<accession>A0A7J6JQF8</accession>
<sequence>MASDETLVQEPDRNDHNARSQPAENGEKTTNPQPSRVASESSPSFTTMANDENLNPQRTVQNDPAGRGTPLVTRSRARMSVQVTDRYAENAAVAPDWMRKTLVPHDMTTRSVVQWAMVPLDNPRRTILAPILAALRSLLTAIPLLFFNFVPNSLCWAAWDPKDIYDPYLEFNGKYNVNDPDGGRRHSVPSGDDGLSHLDVLARRTYPSKLLLKEEDGTWTPTDMNTVNKRPKYLFVSHVGSKTKQDELQYLDTAQRLAEKEGLTAIYLDDWCFTRHIKQKVKSGTISENEGIAITDHQIWTLCDVVRGSAQVAVIYPGDSSSSESKTEWGKRMWTFVEGLLAPGNSILFSPRDYDREKFPDGPPVESLYKVDMTASYWSENDARASHEGGSSARLLAEYFSGQVVLSTLEVLPLIFDALNSRNTGNQNSLSDMGYAAMGLLRFRVGRKPGSTDSPTLFQILSHLSLKNDSDKIIDRMISLLPQPRLPGSVPSDASNHIIWASLCGQDAFGARVHQITPLCDVVGVADEDHTVFIDNCRAVKIQWDSLPALRVENHPSAVTGLVTLLRKAAMSSMLIVISMSITMAAVAGVNSGSSSSSRSSSSTGSLSDDFSPSDFAIRMLSKIVAVAACIGCACTLLIPAAARSMFSTFKVQKCSPGLVGIEGVIPMKELEEKILGYKSSADIFKYDPLASHILTVEDGVDSETRTLEKGRPAWIEQAEDLDGVKARLKRGQRLFTLVDLGHLSVMVVAAERPPSVALLSGRGGGMLRAVLCSSSPAKDCLYKETVVQLPSAVWDSASPTKWLKVCLQTRNDAMRARYLASEATVAADSAQEAADRSSACACRAAADSKRASHNANGSTETKSVSSSREAADLAKSAAEDAASAAKKARKAADDAGPEKEVGLAKQGLNAARQALGDANDAWLRASYQADKARFAADSVIYK</sequence>
<protein>
    <submittedName>
        <fullName evidence="3">Uncharacterized protein</fullName>
    </submittedName>
</protein>
<keyword evidence="2" id="KW-0812">Transmembrane</keyword>
<dbReference type="EMBL" id="ANPB02000001">
    <property type="protein sequence ID" value="KAF4492775.1"/>
    <property type="molecule type" value="Genomic_DNA"/>
</dbReference>
<dbReference type="AlphaFoldDB" id="A0A7J6JQF8"/>
<feature type="compositionally biased region" description="Polar residues" evidence="1">
    <location>
        <begin position="19"/>
        <end position="62"/>
    </location>
</feature>
<dbReference type="OrthoDB" id="2624308at2759"/>
<keyword evidence="4" id="KW-1185">Reference proteome</keyword>
<evidence type="ECO:0000256" key="1">
    <source>
        <dbReference type="SAM" id="MobiDB-lite"/>
    </source>
</evidence>
<feature type="compositionally biased region" description="Polar residues" evidence="1">
    <location>
        <begin position="854"/>
        <end position="868"/>
    </location>
</feature>
<name>A0A7J6JQF8_COLFN</name>
<dbReference type="InParanoid" id="A0A7J6JQF8"/>
<reference evidence="3 4" key="2">
    <citation type="submission" date="2020-04" db="EMBL/GenBank/DDBJ databases">
        <title>Genome sequencing and assembly of multiple isolates from the Colletotrichum gloeosporioides species complex.</title>
        <authorList>
            <person name="Gan P."/>
            <person name="Shirasu K."/>
        </authorList>
    </citation>
    <scope>NUCLEOTIDE SEQUENCE [LARGE SCALE GENOMIC DNA]</scope>
    <source>
        <strain evidence="3 4">Nara gc5</strain>
    </source>
</reference>
<dbReference type="Proteomes" id="UP000011096">
    <property type="component" value="Unassembled WGS sequence"/>
</dbReference>
<dbReference type="RefSeq" id="XP_031877022.1">
    <property type="nucleotide sequence ID" value="XM_032026504.1"/>
</dbReference>
<proteinExistence type="predicted"/>
<evidence type="ECO:0000313" key="4">
    <source>
        <dbReference type="Proteomes" id="UP000011096"/>
    </source>
</evidence>
<feature type="transmembrane region" description="Helical" evidence="2">
    <location>
        <begin position="624"/>
        <end position="643"/>
    </location>
</feature>
<organism evidence="3 4">
    <name type="scientific">Colletotrichum fructicola (strain Nara gc5)</name>
    <name type="common">Anthracnose fungus</name>
    <name type="synonym">Colletotrichum gloeosporioides (strain Nara gc5)</name>
    <dbReference type="NCBI Taxonomy" id="1213859"/>
    <lineage>
        <taxon>Eukaryota</taxon>
        <taxon>Fungi</taxon>
        <taxon>Dikarya</taxon>
        <taxon>Ascomycota</taxon>
        <taxon>Pezizomycotina</taxon>
        <taxon>Sordariomycetes</taxon>
        <taxon>Hypocreomycetidae</taxon>
        <taxon>Glomerellales</taxon>
        <taxon>Glomerellaceae</taxon>
        <taxon>Colletotrichum</taxon>
        <taxon>Colletotrichum gloeosporioides species complex</taxon>
    </lineage>
</organism>
<keyword evidence="2" id="KW-1133">Transmembrane helix</keyword>
<feature type="region of interest" description="Disordered" evidence="1">
    <location>
        <begin position="1"/>
        <end position="72"/>
    </location>
</feature>
<gene>
    <name evidence="3" type="ORF">CGGC5_v000196</name>
</gene>
<reference evidence="3 4" key="1">
    <citation type="submission" date="2012-08" db="EMBL/GenBank/DDBJ databases">
        <authorList>
            <person name="Gan P.H.P."/>
            <person name="Ikeda K."/>
            <person name="Irieda H."/>
            <person name="Narusaka M."/>
            <person name="O'Connell R.J."/>
            <person name="Narusaka Y."/>
            <person name="Takano Y."/>
            <person name="Kubo Y."/>
            <person name="Shirasu K."/>
        </authorList>
    </citation>
    <scope>NUCLEOTIDE SEQUENCE [LARGE SCALE GENOMIC DNA]</scope>
    <source>
        <strain evidence="3 4">Nara gc5</strain>
    </source>
</reference>
<feature type="region of interest" description="Disordered" evidence="1">
    <location>
        <begin position="852"/>
        <end position="879"/>
    </location>
</feature>
<feature type="transmembrane region" description="Helical" evidence="2">
    <location>
        <begin position="569"/>
        <end position="590"/>
    </location>
</feature>
<evidence type="ECO:0000256" key="2">
    <source>
        <dbReference type="SAM" id="Phobius"/>
    </source>
</evidence>